<dbReference type="GO" id="GO:0008483">
    <property type="term" value="F:transaminase activity"/>
    <property type="evidence" value="ECO:0007669"/>
    <property type="project" value="UniProtKB-KW"/>
</dbReference>
<evidence type="ECO:0000256" key="2">
    <source>
        <dbReference type="ARBA" id="ARBA00022898"/>
    </source>
</evidence>
<dbReference type="Pfam" id="PF01053">
    <property type="entry name" value="Cys_Met_Meta_PP"/>
    <property type="match status" value="1"/>
</dbReference>
<dbReference type="KEGG" id="kmn:HW532_15070"/>
<sequence>METSDRALAMHFLCGDRDYDDDTALTPALSQSLNYRILGPDHYEEISAPMTPNFYARRGNPNSQRLARLLAAAEGVEEGMIFASGMAAISTTMMALLQAGDHVVAQTDHYIGTNEMTNTVLPSYGVESTVVDQTSVEAFERAIRPNTKLIMLETPANPLMTVTDLSAVAALARDRGILTFCDNTFATPINQRPASHGVDIVMHSISKYIGGHHDLLGGAVLSSREIMERIWDRSMVLGSAGAPFNSWLALRGLRTLELRIERHNANALALAEMLDTHSAVSRVFYPGLATHPQHELARRQMSGFGGLLTFELKGGLEAGRRFIERLTVPDNASSLGGVNSVVMQPAALFGNRLSEDDLRKQGIAPGMIRFATGIEPTGALLEDVGQALS</sequence>
<dbReference type="SUPFAM" id="SSF53383">
    <property type="entry name" value="PLP-dependent transferases"/>
    <property type="match status" value="1"/>
</dbReference>
<reference evidence="5 6" key="1">
    <citation type="submission" date="2020-06" db="EMBL/GenBank/DDBJ databases">
        <title>Genome sequence of 2 isolates from Red Sea Mangroves.</title>
        <authorList>
            <person name="Sefrji F."/>
            <person name="Michoud G."/>
            <person name="Merlino G."/>
            <person name="Daffonchio D."/>
        </authorList>
    </citation>
    <scope>NUCLEOTIDE SEQUENCE [LARGE SCALE GENOMIC DNA]</scope>
    <source>
        <strain evidence="5 6">R1DC25</strain>
    </source>
</reference>
<dbReference type="CDD" id="cd00614">
    <property type="entry name" value="CGS_like"/>
    <property type="match status" value="1"/>
</dbReference>
<evidence type="ECO:0000313" key="5">
    <source>
        <dbReference type="EMBL" id="QPC43894.1"/>
    </source>
</evidence>
<dbReference type="InterPro" id="IPR015421">
    <property type="entry name" value="PyrdxlP-dep_Trfase_major"/>
</dbReference>
<protein>
    <submittedName>
        <fullName evidence="5">Aminotransferase class I/II-fold pyridoxal phosphate-dependent enzyme</fullName>
    </submittedName>
</protein>
<comment type="similarity">
    <text evidence="4">Belongs to the trans-sulfuration enzymes family.</text>
</comment>
<keyword evidence="2 3" id="KW-0663">Pyridoxal phosphate</keyword>
<keyword evidence="6" id="KW-1185">Reference proteome</keyword>
<evidence type="ECO:0000256" key="4">
    <source>
        <dbReference type="RuleBase" id="RU362118"/>
    </source>
</evidence>
<dbReference type="InterPro" id="IPR015424">
    <property type="entry name" value="PyrdxlP-dep_Trfase"/>
</dbReference>
<dbReference type="InterPro" id="IPR015422">
    <property type="entry name" value="PyrdxlP-dep_Trfase_small"/>
</dbReference>
<evidence type="ECO:0000256" key="1">
    <source>
        <dbReference type="ARBA" id="ARBA00001933"/>
    </source>
</evidence>
<name>A0A7S8C642_9HYPH</name>
<feature type="modified residue" description="N6-(pyridoxal phosphate)lysine" evidence="3">
    <location>
        <position position="207"/>
    </location>
</feature>
<dbReference type="AlphaFoldDB" id="A0A7S8C642"/>
<dbReference type="Gene3D" id="3.90.1150.10">
    <property type="entry name" value="Aspartate Aminotransferase, domain 1"/>
    <property type="match status" value="1"/>
</dbReference>
<accession>A0A7S8C642</accession>
<organism evidence="5 6">
    <name type="scientific">Kaustia mangrovi</name>
    <dbReference type="NCBI Taxonomy" id="2593653"/>
    <lineage>
        <taxon>Bacteria</taxon>
        <taxon>Pseudomonadati</taxon>
        <taxon>Pseudomonadota</taxon>
        <taxon>Alphaproteobacteria</taxon>
        <taxon>Hyphomicrobiales</taxon>
        <taxon>Parvibaculaceae</taxon>
        <taxon>Kaustia</taxon>
    </lineage>
</organism>
<evidence type="ECO:0000256" key="3">
    <source>
        <dbReference type="PIRSR" id="PIRSR001434-2"/>
    </source>
</evidence>
<evidence type="ECO:0000313" key="6">
    <source>
        <dbReference type="Proteomes" id="UP000593594"/>
    </source>
</evidence>
<dbReference type="GO" id="GO:0005737">
    <property type="term" value="C:cytoplasm"/>
    <property type="evidence" value="ECO:0007669"/>
    <property type="project" value="TreeGrafter"/>
</dbReference>
<dbReference type="GO" id="GO:0019346">
    <property type="term" value="P:transsulfuration"/>
    <property type="evidence" value="ECO:0007669"/>
    <property type="project" value="InterPro"/>
</dbReference>
<dbReference type="FunFam" id="3.40.640.10:FF:000046">
    <property type="entry name" value="Cystathionine gamma-lyase"/>
    <property type="match status" value="1"/>
</dbReference>
<dbReference type="RefSeq" id="WP_213161257.1">
    <property type="nucleotide sequence ID" value="NZ_CP058214.1"/>
</dbReference>
<dbReference type="GO" id="GO:0016846">
    <property type="term" value="F:carbon-sulfur lyase activity"/>
    <property type="evidence" value="ECO:0007669"/>
    <property type="project" value="TreeGrafter"/>
</dbReference>
<keyword evidence="5" id="KW-0032">Aminotransferase</keyword>
<proteinExistence type="inferred from homology"/>
<dbReference type="PANTHER" id="PTHR11808">
    <property type="entry name" value="TRANS-SULFURATION ENZYME FAMILY MEMBER"/>
    <property type="match status" value="1"/>
</dbReference>
<dbReference type="Gene3D" id="3.40.640.10">
    <property type="entry name" value="Type I PLP-dependent aspartate aminotransferase-like (Major domain)"/>
    <property type="match status" value="1"/>
</dbReference>
<dbReference type="EMBL" id="CP058214">
    <property type="protein sequence ID" value="QPC43894.1"/>
    <property type="molecule type" value="Genomic_DNA"/>
</dbReference>
<comment type="cofactor">
    <cofactor evidence="1 4">
        <name>pyridoxal 5'-phosphate</name>
        <dbReference type="ChEBI" id="CHEBI:597326"/>
    </cofactor>
</comment>
<dbReference type="InterPro" id="IPR000277">
    <property type="entry name" value="Cys/Met-Metab_PyrdxlP-dep_enz"/>
</dbReference>
<gene>
    <name evidence="5" type="ORF">HW532_15070</name>
</gene>
<keyword evidence="5" id="KW-0808">Transferase</keyword>
<dbReference type="Proteomes" id="UP000593594">
    <property type="component" value="Chromosome"/>
</dbReference>
<dbReference type="GO" id="GO:0030170">
    <property type="term" value="F:pyridoxal phosphate binding"/>
    <property type="evidence" value="ECO:0007669"/>
    <property type="project" value="InterPro"/>
</dbReference>
<dbReference type="PIRSF" id="PIRSF001434">
    <property type="entry name" value="CGS"/>
    <property type="match status" value="1"/>
</dbReference>